<dbReference type="InterPro" id="IPR057670">
    <property type="entry name" value="SH3_retrovirus"/>
</dbReference>
<comment type="catalytic activity">
    <reaction evidence="8">
        <text>DNA(n) + a 2'-deoxyribonucleoside 5'-triphosphate = DNA(n+1) + diphosphate</text>
        <dbReference type="Rhea" id="RHEA:22508"/>
        <dbReference type="Rhea" id="RHEA-COMP:17339"/>
        <dbReference type="Rhea" id="RHEA-COMP:17340"/>
        <dbReference type="ChEBI" id="CHEBI:33019"/>
        <dbReference type="ChEBI" id="CHEBI:61560"/>
        <dbReference type="ChEBI" id="CHEBI:173112"/>
        <dbReference type="EC" id="2.7.7.7"/>
    </reaction>
</comment>
<dbReference type="InterPro" id="IPR039537">
    <property type="entry name" value="Retrotran_Ty1/copia-like"/>
</dbReference>
<dbReference type="InterPro" id="IPR001584">
    <property type="entry name" value="Integrase_cat-core"/>
</dbReference>
<feature type="compositionally biased region" description="Polar residues" evidence="9">
    <location>
        <begin position="626"/>
        <end position="637"/>
    </location>
</feature>
<reference evidence="11 12" key="1">
    <citation type="journal article" date="2018" name="BMC Genomics">
        <title>Comparative genome analyses reveal sequence features reflecting distinct modes of host-adaptation between dicot and monocot powdery mildew.</title>
        <authorList>
            <person name="Wu Y."/>
            <person name="Ma X."/>
            <person name="Pan Z."/>
            <person name="Kale S.D."/>
            <person name="Song Y."/>
            <person name="King H."/>
            <person name="Zhang Q."/>
            <person name="Presley C."/>
            <person name="Deng X."/>
            <person name="Wei C.I."/>
            <person name="Xiao S."/>
        </authorList>
    </citation>
    <scope>NUCLEOTIDE SEQUENCE [LARGE SCALE GENOMIC DNA]</scope>
    <source>
        <strain evidence="11">UCSC1</strain>
    </source>
</reference>
<dbReference type="OrthoDB" id="3549940at2759"/>
<dbReference type="GO" id="GO:0003723">
    <property type="term" value="F:RNA binding"/>
    <property type="evidence" value="ECO:0007669"/>
    <property type="project" value="UniProtKB-KW"/>
</dbReference>
<dbReference type="Proteomes" id="UP000285405">
    <property type="component" value="Unassembled WGS sequence"/>
</dbReference>
<dbReference type="PANTHER" id="PTHR42648">
    <property type="entry name" value="TRANSPOSASE, PUTATIVE-RELATED"/>
    <property type="match status" value="1"/>
</dbReference>
<dbReference type="AlphaFoldDB" id="A0A420IH78"/>
<dbReference type="SUPFAM" id="SSF56672">
    <property type="entry name" value="DNA/RNA polymerases"/>
    <property type="match status" value="1"/>
</dbReference>
<dbReference type="InterPro" id="IPR025724">
    <property type="entry name" value="GAG-pre-integrase_dom"/>
</dbReference>
<dbReference type="Pfam" id="PF13976">
    <property type="entry name" value="gag_pre-integrs"/>
    <property type="match status" value="1"/>
</dbReference>
<sequence>MKFEDYNGISEFITAFQNTIQRLSQVMDSTEKIPTYWPAMLFVYALEKKFPVWTDRQRNLQRDKDSDTTKALYAGEKGKGKNISKNCKTCNSKYHVTADWFHKNQDKRKAWEEKTGKKWLSKYEKTKAMNIDASDSQDIPNKKINLYSSASKILRVSHKRWSTPSSTVLVNFLLKALTNKDPAIILKDRWLADSGADTMVTNQISDLISYQKDSLEIHGAGGTTDSPGFGAVDLKVMLTNGTTREIKLNHVRYLPQCPVKLFSLKKVMMTGGLFHSDCIMFIDEDKSKELCKIDNSGFLVESRLCNNDIYFNALVSATQNTSLNTWHRRFAHTGYDTILRTKDIVRGIKIDNVKKDKYSVCEACELGTPLKRRHKSVRNKSSIALARIHVDTFMLFPEGYNGHKYGMILTDEATSERWVYTFSTKNSAFDCLKEFTEYALNQYVDYRKIKAWRMDCGTEYAPHRFREFCTELGQRIETSTPYAPWQDGRAERSIRTIIEKVRKTMIAMEIPAQLWPEIFAACIYITNRTATSTLKCSTPIEAFLNQIDPNFEEYQSHKPQVSHFRVLGCRSYVLIPEEKRVRSEKLNPRAELGILIGYEGDNIYKIWIPSKSHNKLNQEQDHDQSQRNNGISENVISPKNARNDSQIEEPEPSPRPRRYFTRGFKAQPSKKQAEYEAISGNNSKYGAYPAAFTACYLAGAKVSMDPQSYKEAMNCPEAGQWRSAFLKEYSQLRRKLVFKTKRDKNDNILKHKARWVVRRFEQKEGIDYDQTFASTCSSTTWKLAIALAAKYSLEIHQMDVVAAFLQGDIEGDNDKNYACKLNKELYGLKQSPRLWQKKLKKVLGKLGFIPLLADQAAYINTREDEVITIITHVDDFLIVGKPGNQLDEFKQEIAKELEIEDLGHAQYFLGVRIIRNEDGSIFLCQDAYIDKIIDNFDMGSYHFEKSPMEENANEWLCLTMSKQHIAVKWWHIRQQVENKEVNFEYYRSDEMAADGMTKPLDQVNHLKFINQLRLGDIKHLL</sequence>
<accession>A0A420IH78</accession>
<keyword evidence="6" id="KW-0694">RNA-binding</keyword>
<gene>
    <name evidence="11" type="ORF">GcC1_087022</name>
</gene>
<dbReference type="PANTHER" id="PTHR42648:SF18">
    <property type="entry name" value="RETROTRANSPOSON, UNCLASSIFIED-LIKE PROTEIN"/>
    <property type="match status" value="1"/>
</dbReference>
<dbReference type="GO" id="GO:0004190">
    <property type="term" value="F:aspartic-type endopeptidase activity"/>
    <property type="evidence" value="ECO:0007669"/>
    <property type="project" value="UniProtKB-KW"/>
</dbReference>
<evidence type="ECO:0000256" key="1">
    <source>
        <dbReference type="ARBA" id="ARBA00022578"/>
    </source>
</evidence>
<evidence type="ECO:0000256" key="4">
    <source>
        <dbReference type="ARBA" id="ARBA00022750"/>
    </source>
</evidence>
<protein>
    <submittedName>
        <fullName evidence="11">Retrovirus-related Pol polyprotein from transposon TNT 1-94</fullName>
    </submittedName>
</protein>
<evidence type="ECO:0000256" key="7">
    <source>
        <dbReference type="ARBA" id="ARBA00048173"/>
    </source>
</evidence>
<evidence type="ECO:0000313" key="12">
    <source>
        <dbReference type="Proteomes" id="UP000285405"/>
    </source>
</evidence>
<proteinExistence type="predicted"/>
<keyword evidence="4" id="KW-0064">Aspartyl protease</keyword>
<name>A0A420IH78_9PEZI</name>
<dbReference type="GO" id="GO:0046872">
    <property type="term" value="F:metal ion binding"/>
    <property type="evidence" value="ECO:0007669"/>
    <property type="project" value="UniProtKB-KW"/>
</dbReference>
<feature type="domain" description="Integrase catalytic" evidence="10">
    <location>
        <begin position="380"/>
        <end position="547"/>
    </location>
</feature>
<dbReference type="SUPFAM" id="SSF53098">
    <property type="entry name" value="Ribonuclease H-like"/>
    <property type="match status" value="1"/>
</dbReference>
<dbReference type="PROSITE" id="PS50994">
    <property type="entry name" value="INTEGRASE"/>
    <property type="match status" value="1"/>
</dbReference>
<dbReference type="InterPro" id="IPR012337">
    <property type="entry name" value="RNaseH-like_sf"/>
</dbReference>
<evidence type="ECO:0000256" key="2">
    <source>
        <dbReference type="ARBA" id="ARBA00022670"/>
    </source>
</evidence>
<dbReference type="Pfam" id="PF25597">
    <property type="entry name" value="SH3_retrovirus"/>
    <property type="match status" value="1"/>
</dbReference>
<dbReference type="InterPro" id="IPR036397">
    <property type="entry name" value="RNaseH_sf"/>
</dbReference>
<dbReference type="Pfam" id="PF22936">
    <property type="entry name" value="Pol_BBD"/>
    <property type="match status" value="1"/>
</dbReference>
<evidence type="ECO:0000256" key="5">
    <source>
        <dbReference type="ARBA" id="ARBA00022801"/>
    </source>
</evidence>
<organism evidence="11 12">
    <name type="scientific">Golovinomyces cichoracearum</name>
    <dbReference type="NCBI Taxonomy" id="62708"/>
    <lineage>
        <taxon>Eukaryota</taxon>
        <taxon>Fungi</taxon>
        <taxon>Dikarya</taxon>
        <taxon>Ascomycota</taxon>
        <taxon>Pezizomycotina</taxon>
        <taxon>Leotiomycetes</taxon>
        <taxon>Erysiphales</taxon>
        <taxon>Erysiphaceae</taxon>
        <taxon>Golovinomyces</taxon>
    </lineage>
</organism>
<evidence type="ECO:0000256" key="8">
    <source>
        <dbReference type="ARBA" id="ARBA00049244"/>
    </source>
</evidence>
<dbReference type="GO" id="GO:0003887">
    <property type="term" value="F:DNA-directed DNA polymerase activity"/>
    <property type="evidence" value="ECO:0007669"/>
    <property type="project" value="UniProtKB-EC"/>
</dbReference>
<evidence type="ECO:0000256" key="9">
    <source>
        <dbReference type="SAM" id="MobiDB-lite"/>
    </source>
</evidence>
<dbReference type="GO" id="GO:0032196">
    <property type="term" value="P:transposition"/>
    <property type="evidence" value="ECO:0007669"/>
    <property type="project" value="UniProtKB-KW"/>
</dbReference>
<comment type="catalytic activity">
    <reaction evidence="7">
        <text>DNA(n) + a 2'-deoxyribonucleoside 5'-triphosphate = DNA(n+1) + diphosphate</text>
        <dbReference type="Rhea" id="RHEA:22508"/>
        <dbReference type="Rhea" id="RHEA-COMP:17339"/>
        <dbReference type="Rhea" id="RHEA-COMP:17340"/>
        <dbReference type="ChEBI" id="CHEBI:33019"/>
        <dbReference type="ChEBI" id="CHEBI:61560"/>
        <dbReference type="ChEBI" id="CHEBI:173112"/>
        <dbReference type="EC" id="2.7.7.49"/>
    </reaction>
</comment>
<evidence type="ECO:0000259" key="10">
    <source>
        <dbReference type="PROSITE" id="PS50994"/>
    </source>
</evidence>
<comment type="caution">
    <text evidence="11">The sequence shown here is derived from an EMBL/GenBank/DDBJ whole genome shotgun (WGS) entry which is preliminary data.</text>
</comment>
<evidence type="ECO:0000313" key="11">
    <source>
        <dbReference type="EMBL" id="RKF73879.1"/>
    </source>
</evidence>
<keyword evidence="1" id="KW-0815">Transposition</keyword>
<dbReference type="GO" id="GO:0005634">
    <property type="term" value="C:nucleus"/>
    <property type="evidence" value="ECO:0007669"/>
    <property type="project" value="UniProtKB-ARBA"/>
</dbReference>
<dbReference type="Pfam" id="PF07727">
    <property type="entry name" value="RVT_2"/>
    <property type="match status" value="1"/>
</dbReference>
<evidence type="ECO:0000256" key="6">
    <source>
        <dbReference type="ARBA" id="ARBA00022884"/>
    </source>
</evidence>
<dbReference type="GO" id="GO:0015074">
    <property type="term" value="P:DNA integration"/>
    <property type="evidence" value="ECO:0007669"/>
    <property type="project" value="InterPro"/>
</dbReference>
<dbReference type="Gene3D" id="3.30.420.10">
    <property type="entry name" value="Ribonuclease H-like superfamily/Ribonuclease H"/>
    <property type="match status" value="1"/>
</dbReference>
<dbReference type="GO" id="GO:0006508">
    <property type="term" value="P:proteolysis"/>
    <property type="evidence" value="ECO:0007669"/>
    <property type="project" value="UniProtKB-KW"/>
</dbReference>
<keyword evidence="3" id="KW-0479">Metal-binding</keyword>
<dbReference type="InterPro" id="IPR054722">
    <property type="entry name" value="PolX-like_BBD"/>
</dbReference>
<keyword evidence="2" id="KW-0645">Protease</keyword>
<feature type="region of interest" description="Disordered" evidence="9">
    <location>
        <begin position="615"/>
        <end position="668"/>
    </location>
</feature>
<dbReference type="InterPro" id="IPR043502">
    <property type="entry name" value="DNA/RNA_pol_sf"/>
</dbReference>
<keyword evidence="5" id="KW-0378">Hydrolase</keyword>
<evidence type="ECO:0000256" key="3">
    <source>
        <dbReference type="ARBA" id="ARBA00022723"/>
    </source>
</evidence>
<dbReference type="InterPro" id="IPR013103">
    <property type="entry name" value="RVT_2"/>
</dbReference>
<feature type="compositionally biased region" description="Basic and acidic residues" evidence="9">
    <location>
        <begin position="616"/>
        <end position="625"/>
    </location>
</feature>
<dbReference type="EMBL" id="MCBR01008774">
    <property type="protein sequence ID" value="RKF73879.1"/>
    <property type="molecule type" value="Genomic_DNA"/>
</dbReference>
<dbReference type="GO" id="GO:0003964">
    <property type="term" value="F:RNA-directed DNA polymerase activity"/>
    <property type="evidence" value="ECO:0007669"/>
    <property type="project" value="UniProtKB-EC"/>
</dbReference>